<dbReference type="Pfam" id="PF13458">
    <property type="entry name" value="Peripla_BP_6"/>
    <property type="match status" value="1"/>
</dbReference>
<name>A0A537JII9_9BACT</name>
<accession>A0A537JII9</accession>
<comment type="caution">
    <text evidence="6">The sequence shown here is derived from an EMBL/GenBank/DDBJ whole genome shotgun (WGS) entry which is preliminary data.</text>
</comment>
<dbReference type="InterPro" id="IPR028082">
    <property type="entry name" value="Peripla_BP_I"/>
</dbReference>
<evidence type="ECO:0000256" key="3">
    <source>
        <dbReference type="ARBA" id="ARBA00022729"/>
    </source>
</evidence>
<evidence type="ECO:0000313" key="6">
    <source>
        <dbReference type="EMBL" id="TMI83348.1"/>
    </source>
</evidence>
<dbReference type="Gene3D" id="3.40.50.2300">
    <property type="match status" value="2"/>
</dbReference>
<keyword evidence="4" id="KW-0029">Amino-acid transport</keyword>
<dbReference type="GO" id="GO:0006865">
    <property type="term" value="P:amino acid transport"/>
    <property type="evidence" value="ECO:0007669"/>
    <property type="project" value="UniProtKB-KW"/>
</dbReference>
<gene>
    <name evidence="6" type="ORF">E6H04_03175</name>
</gene>
<dbReference type="PRINTS" id="PR00337">
    <property type="entry name" value="LEUILEVALBP"/>
</dbReference>
<keyword evidence="2" id="KW-0813">Transport</keyword>
<reference evidence="6 7" key="1">
    <citation type="journal article" date="2019" name="Nat. Microbiol.">
        <title>Mediterranean grassland soil C-N compound turnover is dependent on rainfall and depth, and is mediated by genomically divergent microorganisms.</title>
        <authorList>
            <person name="Diamond S."/>
            <person name="Andeer P.F."/>
            <person name="Li Z."/>
            <person name="Crits-Christoph A."/>
            <person name="Burstein D."/>
            <person name="Anantharaman K."/>
            <person name="Lane K.R."/>
            <person name="Thomas B.C."/>
            <person name="Pan C."/>
            <person name="Northen T.R."/>
            <person name="Banfield J.F."/>
        </authorList>
    </citation>
    <scope>NUCLEOTIDE SEQUENCE [LARGE SCALE GENOMIC DNA]</scope>
    <source>
        <strain evidence="6">NP_7</strain>
    </source>
</reference>
<evidence type="ECO:0000259" key="5">
    <source>
        <dbReference type="Pfam" id="PF13458"/>
    </source>
</evidence>
<dbReference type="PANTHER" id="PTHR47151">
    <property type="entry name" value="LEU/ILE/VAL-BINDING ABC TRANSPORTER SUBUNIT"/>
    <property type="match status" value="1"/>
</dbReference>
<dbReference type="PANTHER" id="PTHR47151:SF2">
    <property type="entry name" value="AMINO ACID BINDING PROTEIN"/>
    <property type="match status" value="1"/>
</dbReference>
<feature type="domain" description="Leucine-binding protein" evidence="5">
    <location>
        <begin position="52"/>
        <end position="407"/>
    </location>
</feature>
<sequence>MVAKKNRTGRGAMRIMRRSLLFGRLLGMALSASLVFALGGTPRAQGEANVLSVGIISPLTGASAEDAELLKDGAVLAIEEQNAKGGIAGYRIEGIILNDASATTGDFDPALAATLTKKLIANSNVVGIVGPKNSGSGKAMSAILSEADLATITGSATNPDITDPKFATQFRPKGRAVFFRTVSTDAYQAPEAANFFAEKLHVTSAYIVDDGGAFGVGVANAFEKRAAEKGIKILGREQINPKEADYTTLLTKIKSSGPELLYYTGDQQAGSNLAKQAYTIIPKLIKGGTDALLGGSFLKGAAFPSVEGWYTTVAAPHLLDNPEVQPWVSRFVKRWGKQPFDYSICTYDAALVIFDAISRVVKSGKPVNRHTVRDAIQTTHLKTMQGVISFDTNGDLVNKVITVFQVVHNAKYPDDDSLHQFKYVGVAPEN</sequence>
<dbReference type="SUPFAM" id="SSF53822">
    <property type="entry name" value="Periplasmic binding protein-like I"/>
    <property type="match status" value="1"/>
</dbReference>
<proteinExistence type="inferred from homology"/>
<evidence type="ECO:0000256" key="4">
    <source>
        <dbReference type="ARBA" id="ARBA00022970"/>
    </source>
</evidence>
<dbReference type="InterPro" id="IPR028081">
    <property type="entry name" value="Leu-bd"/>
</dbReference>
<keyword evidence="3" id="KW-0732">Signal</keyword>
<evidence type="ECO:0000313" key="7">
    <source>
        <dbReference type="Proteomes" id="UP000320048"/>
    </source>
</evidence>
<comment type="similarity">
    <text evidence="1">Belongs to the leucine-binding protein family.</text>
</comment>
<evidence type="ECO:0000256" key="1">
    <source>
        <dbReference type="ARBA" id="ARBA00010062"/>
    </source>
</evidence>
<protein>
    <submittedName>
        <fullName evidence="6">Branched-chain amino acid ABC transporter substrate-binding protein</fullName>
    </submittedName>
</protein>
<dbReference type="Proteomes" id="UP000320048">
    <property type="component" value="Unassembled WGS sequence"/>
</dbReference>
<dbReference type="EMBL" id="VBAO01000078">
    <property type="protein sequence ID" value="TMI83348.1"/>
    <property type="molecule type" value="Genomic_DNA"/>
</dbReference>
<evidence type="ECO:0000256" key="2">
    <source>
        <dbReference type="ARBA" id="ARBA00022448"/>
    </source>
</evidence>
<dbReference type="AlphaFoldDB" id="A0A537JII9"/>
<dbReference type="CDD" id="cd06342">
    <property type="entry name" value="PBP1_ABC_LIVBP-like"/>
    <property type="match status" value="1"/>
</dbReference>
<dbReference type="InterPro" id="IPR000709">
    <property type="entry name" value="Leu_Ile_Val-bd"/>
</dbReference>
<organism evidence="6 7">
    <name type="scientific">Candidatus Segetimicrobium genomatis</name>
    <dbReference type="NCBI Taxonomy" id="2569760"/>
    <lineage>
        <taxon>Bacteria</taxon>
        <taxon>Bacillati</taxon>
        <taxon>Candidatus Sysuimicrobiota</taxon>
        <taxon>Candidatus Sysuimicrobiia</taxon>
        <taxon>Candidatus Sysuimicrobiales</taxon>
        <taxon>Candidatus Segetimicrobiaceae</taxon>
        <taxon>Candidatus Segetimicrobium</taxon>
    </lineage>
</organism>